<feature type="region of interest" description="Disordered" evidence="1">
    <location>
        <begin position="457"/>
        <end position="493"/>
    </location>
</feature>
<feature type="compositionally biased region" description="Acidic residues" evidence="1">
    <location>
        <begin position="466"/>
        <end position="475"/>
    </location>
</feature>
<feature type="compositionally biased region" description="Polar residues" evidence="1">
    <location>
        <begin position="402"/>
        <end position="417"/>
    </location>
</feature>
<feature type="compositionally biased region" description="Low complexity" evidence="1">
    <location>
        <begin position="480"/>
        <end position="493"/>
    </location>
</feature>
<dbReference type="EMBL" id="MIKG01000007">
    <property type="protein sequence ID" value="RAO68162.1"/>
    <property type="molecule type" value="Genomic_DNA"/>
</dbReference>
<dbReference type="Proteomes" id="UP000249363">
    <property type="component" value="Unassembled WGS sequence"/>
</dbReference>
<comment type="caution">
    <text evidence="2">The sequence shown here is derived from an EMBL/GenBank/DDBJ whole genome shotgun (WGS) entry which is preliminary data.</text>
</comment>
<accession>A0A364KX72</accession>
<evidence type="ECO:0000256" key="1">
    <source>
        <dbReference type="SAM" id="MobiDB-lite"/>
    </source>
</evidence>
<protein>
    <submittedName>
        <fullName evidence="2">Uncharacterized protein</fullName>
    </submittedName>
</protein>
<dbReference type="AlphaFoldDB" id="A0A364KX72"/>
<organism evidence="2 3">
    <name type="scientific">Talaromyces amestolkiae</name>
    <dbReference type="NCBI Taxonomy" id="1196081"/>
    <lineage>
        <taxon>Eukaryota</taxon>
        <taxon>Fungi</taxon>
        <taxon>Dikarya</taxon>
        <taxon>Ascomycota</taxon>
        <taxon>Pezizomycotina</taxon>
        <taxon>Eurotiomycetes</taxon>
        <taxon>Eurotiomycetidae</taxon>
        <taxon>Eurotiales</taxon>
        <taxon>Trichocomaceae</taxon>
        <taxon>Talaromyces</taxon>
        <taxon>Talaromyces sect. Talaromyces</taxon>
    </lineage>
</organism>
<evidence type="ECO:0000313" key="2">
    <source>
        <dbReference type="EMBL" id="RAO68162.1"/>
    </source>
</evidence>
<sequence>MSHHHQDANPTPARARPRRGPAFSLNPLPPRSSGSQFATPPRFQFANEPRTGDDRSIFRSSSPLVQGFFRAPDQRFDNSSPLKGERNKPVQVSDDEIEDDFHDTKDTTGLEDEVSGALDELFSISRHSNKRPRASSHSAHKPVRTEIVDDDFDEINDSGSPIPDSPSTSVRSRTKNPKLEFPTPHIEPNRQLVNTEISEPKSFELVSEPQTPGQAYTLQIEDASSSIEKTSTSQNRPRFILSANYTPASTITRATSTPQPARKKPAFVLPRSPSPDKEDVSSSTIPVPFSPVATRTLRRSGRPKSGAAATYVPGGMAEHLRDWIMEADMKRKATIERQPRRNLNDARDFTIGWIDSCHNAFLKSSGPVIMARVTLEASREEPPTDNGAQIMTVLLLGAAASRGNTNNGRGSSVTSSVPGERLKPGDKVGIGVGLSWEVELDSMNIDDTTHIKQVSVQRVVPSSQSDSEDDLEDLQDENRSFAASSAHPTHSTSKTWLVAAEWDLLSETGK</sequence>
<dbReference type="OrthoDB" id="4226637at2759"/>
<reference evidence="2 3" key="1">
    <citation type="journal article" date="2017" name="Biotechnol. Biofuels">
        <title>Differential beta-glucosidase expression as a function of carbon source availability in Talaromyces amestolkiae: a genomic and proteomic approach.</title>
        <authorList>
            <person name="de Eugenio L.I."/>
            <person name="Mendez-Liter J.A."/>
            <person name="Nieto-Dominguez M."/>
            <person name="Alonso L."/>
            <person name="Gil-Munoz J."/>
            <person name="Barriuso J."/>
            <person name="Prieto A."/>
            <person name="Martinez M.J."/>
        </authorList>
    </citation>
    <scope>NUCLEOTIDE SEQUENCE [LARGE SCALE GENOMIC DNA]</scope>
    <source>
        <strain evidence="2 3">CIB</strain>
    </source>
</reference>
<evidence type="ECO:0000313" key="3">
    <source>
        <dbReference type="Proteomes" id="UP000249363"/>
    </source>
</evidence>
<gene>
    <name evidence="2" type="ORF">BHQ10_004174</name>
</gene>
<feature type="region of interest" description="Disordered" evidence="1">
    <location>
        <begin position="401"/>
        <end position="424"/>
    </location>
</feature>
<keyword evidence="3" id="KW-1185">Reference proteome</keyword>
<dbReference type="RefSeq" id="XP_040732678.1">
    <property type="nucleotide sequence ID" value="XM_040876511.1"/>
</dbReference>
<proteinExistence type="predicted"/>
<feature type="compositionally biased region" description="Basic residues" evidence="1">
    <location>
        <begin position="127"/>
        <end position="142"/>
    </location>
</feature>
<dbReference type="GeneID" id="63793390"/>
<name>A0A364KX72_TALAM</name>
<feature type="region of interest" description="Disordered" evidence="1">
    <location>
        <begin position="1"/>
        <end position="192"/>
    </location>
</feature>
<feature type="region of interest" description="Disordered" evidence="1">
    <location>
        <begin position="252"/>
        <end position="287"/>
    </location>
</feature>
<dbReference type="STRING" id="1196081.A0A364KX72"/>